<evidence type="ECO:0000313" key="1">
    <source>
        <dbReference type="EMBL" id="DAD28407.1"/>
    </source>
</evidence>
<dbReference type="EMBL" id="DUZY01000002">
    <property type="protein sequence ID" value="DAD28407.1"/>
    <property type="molecule type" value="Genomic_DNA"/>
</dbReference>
<gene>
    <name evidence="1" type="ORF">HUJ06_029875</name>
</gene>
<organism evidence="1 2">
    <name type="scientific">Nelumbo nucifera</name>
    <name type="common">Sacred lotus</name>
    <dbReference type="NCBI Taxonomy" id="4432"/>
    <lineage>
        <taxon>Eukaryota</taxon>
        <taxon>Viridiplantae</taxon>
        <taxon>Streptophyta</taxon>
        <taxon>Embryophyta</taxon>
        <taxon>Tracheophyta</taxon>
        <taxon>Spermatophyta</taxon>
        <taxon>Magnoliopsida</taxon>
        <taxon>Proteales</taxon>
        <taxon>Nelumbonaceae</taxon>
        <taxon>Nelumbo</taxon>
    </lineage>
</organism>
<comment type="caution">
    <text evidence="1">The sequence shown here is derived from an EMBL/GenBank/DDBJ whole genome shotgun (WGS) entry which is preliminary data.</text>
</comment>
<dbReference type="AlphaFoldDB" id="A0A822Y7I9"/>
<evidence type="ECO:0000313" key="2">
    <source>
        <dbReference type="Proteomes" id="UP000607653"/>
    </source>
</evidence>
<keyword evidence="2" id="KW-1185">Reference proteome</keyword>
<name>A0A822Y7I9_NELNU</name>
<sequence>MRDAIQGFSLISKWCESQLPKIRFFSVVNSRDSYLD</sequence>
<proteinExistence type="predicted"/>
<reference evidence="1 2" key="1">
    <citation type="journal article" date="2020" name="Mol. Biol. Evol.">
        <title>Distinct Expression and Methylation Patterns for Genes with Different Fates following a Single Whole-Genome Duplication in Flowering Plants.</title>
        <authorList>
            <person name="Shi T."/>
            <person name="Rahmani R.S."/>
            <person name="Gugger P.F."/>
            <person name="Wang M."/>
            <person name="Li H."/>
            <person name="Zhang Y."/>
            <person name="Li Z."/>
            <person name="Wang Q."/>
            <person name="Van de Peer Y."/>
            <person name="Marchal K."/>
            <person name="Chen J."/>
        </authorList>
    </citation>
    <scope>NUCLEOTIDE SEQUENCE [LARGE SCALE GENOMIC DNA]</scope>
    <source>
        <tissue evidence="1">Leaf</tissue>
    </source>
</reference>
<protein>
    <submittedName>
        <fullName evidence="1">Uncharacterized protein</fullName>
    </submittedName>
</protein>
<dbReference type="Proteomes" id="UP000607653">
    <property type="component" value="Unassembled WGS sequence"/>
</dbReference>
<accession>A0A822Y7I9</accession>